<dbReference type="FunFam" id="3.90.400.10:FF:000002">
    <property type="entry name" value="Sucrose isomerase"/>
    <property type="match status" value="1"/>
</dbReference>
<dbReference type="AlphaFoldDB" id="K9H693"/>
<gene>
    <name evidence="5" type="ORF">C882_2663</name>
</gene>
<evidence type="ECO:0000256" key="2">
    <source>
        <dbReference type="ARBA" id="ARBA00022801"/>
    </source>
</evidence>
<accession>K9H693</accession>
<dbReference type="EMBL" id="ANHY01000003">
    <property type="protein sequence ID" value="EKV32584.1"/>
    <property type="molecule type" value="Genomic_DNA"/>
</dbReference>
<sequence length="543" mass="60611">MTGAATPEDHWRGAVVYQVYPRSFRDGSGDGIGDLPGIIEKLPYIASLGVDAVWISPFFASPMHDFGYDVSDYRAVEPMFGTLADADRLVAEAHRLGLKVLIDFVLAHTSDEHPWFKDSRVSREGAHADWYIWADPKPDGSPPNNWLSVFGGGAWGWEPRRRQYYLHHFLSTQPKLNLRHEPVVNALEEIAAWWLDRGVDGFRLDAVDFMVSDPAMPDNPPHPTRRIALRPYNMQLHENDLAHPETVDVLMRLRRVMDDYPDTFAIAEVGSEPAKMTPLERAEYYTAQTHDPRIHMAYTLGLMKGPGTATAIRDAIEHVETHINSGWLCWAFSNHDVERVVSRWGDGSPASAKLFNALLLSLRGAVCVYQGEELGLTEAEVPQDRLRDPYGITYYPHFKGRDGSRTPMPWTAEPPAGGFSDSGEADLWLPLPPEHLERCVARQEADPESVLAHWRRFIDWRRTQDPLRFGALTMLPAGDPVLAFEREHDGARLVCAFNLGAEPATVAVPAGSTAAEGHGWTATAPDADGVVRLDGWGAWFGTR</sequence>
<dbReference type="STRING" id="1238182.C882_2663"/>
<dbReference type="Gene3D" id="3.90.400.10">
    <property type="entry name" value="Oligo-1,6-glucosidase, Domain 2"/>
    <property type="match status" value="1"/>
</dbReference>
<dbReference type="InterPro" id="IPR006047">
    <property type="entry name" value="GH13_cat_dom"/>
</dbReference>
<evidence type="ECO:0000313" key="5">
    <source>
        <dbReference type="EMBL" id="EKV32584.1"/>
    </source>
</evidence>
<evidence type="ECO:0000256" key="3">
    <source>
        <dbReference type="ARBA" id="ARBA00023295"/>
    </source>
</evidence>
<dbReference type="SUPFAM" id="SSF51445">
    <property type="entry name" value="(Trans)glycosidases"/>
    <property type="match status" value="1"/>
</dbReference>
<name>K9H693_9PROT</name>
<dbReference type="Pfam" id="PF00128">
    <property type="entry name" value="Alpha-amylase"/>
    <property type="match status" value="1"/>
</dbReference>
<dbReference type="CDD" id="cd11330">
    <property type="entry name" value="AmyAc_OligoGlu"/>
    <property type="match status" value="1"/>
</dbReference>
<evidence type="ECO:0000259" key="4">
    <source>
        <dbReference type="SMART" id="SM00642"/>
    </source>
</evidence>
<organism evidence="5 6">
    <name type="scientific">Caenispirillum salinarum AK4</name>
    <dbReference type="NCBI Taxonomy" id="1238182"/>
    <lineage>
        <taxon>Bacteria</taxon>
        <taxon>Pseudomonadati</taxon>
        <taxon>Pseudomonadota</taxon>
        <taxon>Alphaproteobacteria</taxon>
        <taxon>Rhodospirillales</taxon>
        <taxon>Novispirillaceae</taxon>
        <taxon>Caenispirillum</taxon>
    </lineage>
</organism>
<dbReference type="InterPro" id="IPR017853">
    <property type="entry name" value="GH"/>
</dbReference>
<dbReference type="GO" id="GO:0004556">
    <property type="term" value="F:alpha-amylase activity"/>
    <property type="evidence" value="ECO:0007669"/>
    <property type="project" value="TreeGrafter"/>
</dbReference>
<reference evidence="5 6" key="1">
    <citation type="journal article" date="2013" name="Genome Announc.">
        <title>Draft Genome Sequence of an Alphaproteobacterium, Caenispirillum salinarum AK4(T), Isolated from a Solar Saltern.</title>
        <authorList>
            <person name="Khatri I."/>
            <person name="Singh A."/>
            <person name="Korpole S."/>
            <person name="Pinnaka A.K."/>
            <person name="Subramanian S."/>
        </authorList>
    </citation>
    <scope>NUCLEOTIDE SEQUENCE [LARGE SCALE GENOMIC DNA]</scope>
    <source>
        <strain evidence="5 6">AK4</strain>
    </source>
</reference>
<comment type="similarity">
    <text evidence="1">Belongs to the glycosyl hydrolase 13 family.</text>
</comment>
<protein>
    <submittedName>
        <fullName evidence="5">Maltodextrin glucosidase</fullName>
    </submittedName>
</protein>
<dbReference type="RefSeq" id="WP_009539072.1">
    <property type="nucleotide sequence ID" value="NZ_ANHY01000003.1"/>
</dbReference>
<dbReference type="Gene3D" id="3.20.20.80">
    <property type="entry name" value="Glycosidases"/>
    <property type="match status" value="2"/>
</dbReference>
<dbReference type="OrthoDB" id="9805159at2"/>
<keyword evidence="2" id="KW-0378">Hydrolase</keyword>
<keyword evidence="6" id="KW-1185">Reference proteome</keyword>
<dbReference type="Proteomes" id="UP000009881">
    <property type="component" value="Unassembled WGS sequence"/>
</dbReference>
<comment type="caution">
    <text evidence="5">The sequence shown here is derived from an EMBL/GenBank/DDBJ whole genome shotgun (WGS) entry which is preliminary data.</text>
</comment>
<dbReference type="Pfam" id="PF11941">
    <property type="entry name" value="DUF3459"/>
    <property type="match status" value="1"/>
</dbReference>
<dbReference type="PATRIC" id="fig|1238182.3.peg.623"/>
<dbReference type="eggNOG" id="COG0366">
    <property type="taxonomic scope" value="Bacteria"/>
</dbReference>
<dbReference type="InterPro" id="IPR022567">
    <property type="entry name" value="DUF3459"/>
</dbReference>
<dbReference type="SUPFAM" id="SSF51011">
    <property type="entry name" value="Glycosyl hydrolase domain"/>
    <property type="match status" value="1"/>
</dbReference>
<keyword evidence="3" id="KW-0326">Glycosidase</keyword>
<dbReference type="SMART" id="SM00642">
    <property type="entry name" value="Aamy"/>
    <property type="match status" value="1"/>
</dbReference>
<dbReference type="PANTHER" id="PTHR10357:SF179">
    <property type="entry name" value="NEUTRAL AND BASIC AMINO ACID TRANSPORT PROTEIN RBAT"/>
    <property type="match status" value="1"/>
</dbReference>
<feature type="domain" description="Glycosyl hydrolase family 13 catalytic" evidence="4">
    <location>
        <begin position="18"/>
        <end position="405"/>
    </location>
</feature>
<dbReference type="InterPro" id="IPR013780">
    <property type="entry name" value="Glyco_hydro_b"/>
</dbReference>
<dbReference type="PANTHER" id="PTHR10357">
    <property type="entry name" value="ALPHA-AMYLASE FAMILY MEMBER"/>
    <property type="match status" value="1"/>
</dbReference>
<dbReference type="InterPro" id="IPR045857">
    <property type="entry name" value="O16G_dom_2"/>
</dbReference>
<evidence type="ECO:0000256" key="1">
    <source>
        <dbReference type="ARBA" id="ARBA00008061"/>
    </source>
</evidence>
<proteinExistence type="inferred from homology"/>
<evidence type="ECO:0000313" key="6">
    <source>
        <dbReference type="Proteomes" id="UP000009881"/>
    </source>
</evidence>
<dbReference type="GO" id="GO:0009313">
    <property type="term" value="P:oligosaccharide catabolic process"/>
    <property type="evidence" value="ECO:0007669"/>
    <property type="project" value="TreeGrafter"/>
</dbReference>
<dbReference type="Gene3D" id="2.60.40.1180">
    <property type="entry name" value="Golgi alpha-mannosidase II"/>
    <property type="match status" value="1"/>
</dbReference>